<sequence length="503" mass="52191">MDRRTLLGRGAAVAGGAVVASALLPALDNAALAASPARGGSDQAGGYGPLSPLVPANEPTGQPYLALPAGFSYVVFGKTGTPLVSDPGTLNGTSHDGMAAFALRGGRVRLIRNQEDRQPAGSGSVAGPAATKYDPKAFGGVTVLDYDPRTRTLVNDYIGLNGTIVNCAGGIAYRGRGWITCEETIAGPANGYDKKHGYAYLVPADAGKTVPAVPLTALGRFAHEAVAVDDRTGFVYLTEDAGSGRGSGFYRFLPNDPNKLEKGGLLQILAIKGRAQVDLRQGQKASAWLPVEWVDIDDPDPDTIVEADKPGATSVFAQGWAGGGAKFNRLEGIWAAKSTIFFSSTSGGDVKNGDVNSDGYAEGFGQIWEYEPGKGQGTRGGRRHTDGGRLRLVFESPGGSVLDSPDNITISPKGSLLLCEDDASDDGDLHPLAPGVEDVNRLIGLTRAGKTFEFAVNHFSSAEFAGACFAPDGRTLFVNVFGGVEVGSGFTAAITGPWNRGAL</sequence>
<accession>A0A1S1PDL8</accession>
<dbReference type="EMBL" id="MAXA01000259">
    <property type="protein sequence ID" value="OHV20993.1"/>
    <property type="molecule type" value="Genomic_DNA"/>
</dbReference>
<dbReference type="Pfam" id="PF05787">
    <property type="entry name" value="PhoX"/>
    <property type="match status" value="1"/>
</dbReference>
<dbReference type="PROSITE" id="PS51318">
    <property type="entry name" value="TAT"/>
    <property type="match status" value="1"/>
</dbReference>
<feature type="region of interest" description="Disordered" evidence="1">
    <location>
        <begin position="35"/>
        <end position="54"/>
    </location>
</feature>
<reference evidence="3" key="1">
    <citation type="submission" date="2016-07" db="EMBL/GenBank/DDBJ databases">
        <title>Frankia sp. NRRL B-16219 Genome sequencing.</title>
        <authorList>
            <person name="Ghodhbane-Gtari F."/>
            <person name="Swanson E."/>
            <person name="Gueddou A."/>
            <person name="Louati M."/>
            <person name="Nouioui I."/>
            <person name="Hezbri K."/>
            <person name="Abebe-Akele F."/>
            <person name="Simpson S."/>
            <person name="Morris K."/>
            <person name="Thomas K."/>
            <person name="Gtari M."/>
            <person name="Tisa L.S."/>
        </authorList>
    </citation>
    <scope>NUCLEOTIDE SEQUENCE [LARGE SCALE GENOMIC DNA]</scope>
    <source>
        <strain evidence="3">NRRL B-16219</strain>
    </source>
</reference>
<dbReference type="InterPro" id="IPR006311">
    <property type="entry name" value="TAT_signal"/>
</dbReference>
<dbReference type="OrthoDB" id="5169219at2"/>
<evidence type="ECO:0000256" key="1">
    <source>
        <dbReference type="SAM" id="MobiDB-lite"/>
    </source>
</evidence>
<name>A0A1S1PDL8_9ACTN</name>
<dbReference type="PANTHER" id="PTHR35399:SF4">
    <property type="entry name" value="MEMBRANE PROTEIN"/>
    <property type="match status" value="1"/>
</dbReference>
<evidence type="ECO:0000313" key="3">
    <source>
        <dbReference type="Proteomes" id="UP000179769"/>
    </source>
</evidence>
<proteinExistence type="predicted"/>
<organism evidence="2 3">
    <name type="scientific">Parafrankia soli</name>
    <dbReference type="NCBI Taxonomy" id="2599596"/>
    <lineage>
        <taxon>Bacteria</taxon>
        <taxon>Bacillati</taxon>
        <taxon>Actinomycetota</taxon>
        <taxon>Actinomycetes</taxon>
        <taxon>Frankiales</taxon>
        <taxon>Frankiaceae</taxon>
        <taxon>Parafrankia</taxon>
    </lineage>
</organism>
<protein>
    <recommendedName>
        <fullName evidence="4">Phosphatase</fullName>
    </recommendedName>
</protein>
<comment type="caution">
    <text evidence="2">The sequence shown here is derived from an EMBL/GenBank/DDBJ whole genome shotgun (WGS) entry which is preliminary data.</text>
</comment>
<dbReference type="Proteomes" id="UP000179769">
    <property type="component" value="Unassembled WGS sequence"/>
</dbReference>
<dbReference type="RefSeq" id="WP_071066623.1">
    <property type="nucleotide sequence ID" value="NZ_MAXA01000259.1"/>
</dbReference>
<keyword evidence="3" id="KW-1185">Reference proteome</keyword>
<gene>
    <name evidence="2" type="ORF">BBK14_27260</name>
</gene>
<evidence type="ECO:0000313" key="2">
    <source>
        <dbReference type="EMBL" id="OHV20993.1"/>
    </source>
</evidence>
<dbReference type="AlphaFoldDB" id="A0A1S1PDL8"/>
<dbReference type="InterPro" id="IPR008557">
    <property type="entry name" value="PhoX"/>
</dbReference>
<evidence type="ECO:0008006" key="4">
    <source>
        <dbReference type="Google" id="ProtNLM"/>
    </source>
</evidence>
<dbReference type="PANTHER" id="PTHR35399">
    <property type="entry name" value="SLR8030 PROTEIN"/>
    <property type="match status" value="1"/>
</dbReference>